<keyword evidence="3 6" id="KW-1133">Transmembrane helix</keyword>
<gene>
    <name evidence="7" type="ORF">DSW25_08105</name>
</gene>
<keyword evidence="5" id="KW-0479">Metal-binding</keyword>
<dbReference type="AlphaFoldDB" id="A0A073IKX6"/>
<accession>A0A073IKX6</accession>
<feature type="transmembrane region" description="Helical" evidence="6">
    <location>
        <begin position="158"/>
        <end position="180"/>
    </location>
</feature>
<keyword evidence="4 6" id="KW-0472">Membrane</keyword>
<feature type="transmembrane region" description="Helical" evidence="6">
    <location>
        <begin position="20"/>
        <end position="41"/>
    </location>
</feature>
<keyword evidence="5" id="KW-0862">Zinc</keyword>
<dbReference type="PANTHER" id="PTHR20855">
    <property type="entry name" value="ADIPOR/PROGESTIN RECEPTOR-RELATED"/>
    <property type="match status" value="1"/>
</dbReference>
<protein>
    <submittedName>
        <fullName evidence="7">Hemolysin</fullName>
    </submittedName>
</protein>
<dbReference type="GO" id="GO:0046872">
    <property type="term" value="F:metal ion binding"/>
    <property type="evidence" value="ECO:0007669"/>
    <property type="project" value="UniProtKB-KW"/>
</dbReference>
<feature type="transmembrane region" description="Helical" evidence="6">
    <location>
        <begin position="107"/>
        <end position="124"/>
    </location>
</feature>
<evidence type="ECO:0000256" key="4">
    <source>
        <dbReference type="ARBA" id="ARBA00023136"/>
    </source>
</evidence>
<comment type="subcellular location">
    <subcellularLocation>
        <location evidence="1">Membrane</location>
        <topology evidence="1">Multi-pass membrane protein</topology>
    </subcellularLocation>
</comment>
<feature type="binding site" evidence="5">
    <location>
        <position position="69"/>
    </location>
    <ligand>
        <name>Zn(2+)</name>
        <dbReference type="ChEBI" id="CHEBI:29105"/>
    </ligand>
</feature>
<sequence length="212" mass="23158">MTEPNYPSPIRAHRRADIAVHLAGLFLTLTAGAALLFKAFAALSGGLIVAAVIYVLCLLISNIASSAYHFSPFHAKRLLLRRIDHAAIYPSITGTFTPFFVQAGTPWTLFLLCLCWALTVLAIWNKITNATVKSKWSTASYLGLGALGLMALPDLTQVPLATLWCIIAGAASYVIGTVFYAQKTMPYRYSIWHIFVNIGGILMFAGIWMALF</sequence>
<name>A0A073IKX6_9RHOB</name>
<dbReference type="OrthoDB" id="9813689at2"/>
<dbReference type="InterPro" id="IPR004254">
    <property type="entry name" value="AdipoR/HlyIII-related"/>
</dbReference>
<dbReference type="eggNOG" id="COG1272">
    <property type="taxonomic scope" value="Bacteria"/>
</dbReference>
<evidence type="ECO:0000256" key="2">
    <source>
        <dbReference type="ARBA" id="ARBA00022692"/>
    </source>
</evidence>
<evidence type="ECO:0000256" key="1">
    <source>
        <dbReference type="ARBA" id="ARBA00004141"/>
    </source>
</evidence>
<dbReference type="Proteomes" id="UP000027734">
    <property type="component" value="Unassembled WGS sequence"/>
</dbReference>
<keyword evidence="8" id="KW-1185">Reference proteome</keyword>
<dbReference type="Pfam" id="PF03006">
    <property type="entry name" value="HlyIII"/>
    <property type="match status" value="1"/>
</dbReference>
<evidence type="ECO:0000313" key="7">
    <source>
        <dbReference type="EMBL" id="KEJ90151.1"/>
    </source>
</evidence>
<feature type="transmembrane region" description="Helical" evidence="6">
    <location>
        <begin position="136"/>
        <end position="152"/>
    </location>
</feature>
<proteinExistence type="predicted"/>
<feature type="transmembrane region" description="Helical" evidence="6">
    <location>
        <begin position="47"/>
        <end position="71"/>
    </location>
</feature>
<comment type="caution">
    <text evidence="7">The sequence shown here is derived from an EMBL/GenBank/DDBJ whole genome shotgun (WGS) entry which is preliminary data.</text>
</comment>
<organism evidence="7 8">
    <name type="scientific">Sulfitobacter donghicola DSW-25 = KCTC 12864 = JCM 14565</name>
    <dbReference type="NCBI Taxonomy" id="1300350"/>
    <lineage>
        <taxon>Bacteria</taxon>
        <taxon>Pseudomonadati</taxon>
        <taxon>Pseudomonadota</taxon>
        <taxon>Alphaproteobacteria</taxon>
        <taxon>Rhodobacterales</taxon>
        <taxon>Roseobacteraceae</taxon>
        <taxon>Sulfitobacter</taxon>
    </lineage>
</organism>
<dbReference type="PANTHER" id="PTHR20855:SF3">
    <property type="entry name" value="LD03007P"/>
    <property type="match status" value="1"/>
</dbReference>
<feature type="binding site" evidence="5">
    <location>
        <position position="193"/>
    </location>
    <ligand>
        <name>Zn(2+)</name>
        <dbReference type="ChEBI" id="CHEBI:29105"/>
    </ligand>
</feature>
<dbReference type="STRING" id="1300350.Z948_393"/>
<evidence type="ECO:0000256" key="6">
    <source>
        <dbReference type="SAM" id="Phobius"/>
    </source>
</evidence>
<feature type="transmembrane region" description="Helical" evidence="6">
    <location>
        <begin position="192"/>
        <end position="211"/>
    </location>
</feature>
<dbReference type="GO" id="GO:0016020">
    <property type="term" value="C:membrane"/>
    <property type="evidence" value="ECO:0007669"/>
    <property type="project" value="UniProtKB-SubCell"/>
</dbReference>
<keyword evidence="2 6" id="KW-0812">Transmembrane</keyword>
<dbReference type="EMBL" id="JAMC01000002">
    <property type="protein sequence ID" value="KEJ90151.1"/>
    <property type="molecule type" value="Genomic_DNA"/>
</dbReference>
<evidence type="ECO:0000313" key="8">
    <source>
        <dbReference type="Proteomes" id="UP000027734"/>
    </source>
</evidence>
<evidence type="ECO:0000256" key="3">
    <source>
        <dbReference type="ARBA" id="ARBA00022989"/>
    </source>
</evidence>
<reference evidence="7 8" key="1">
    <citation type="submission" date="2014-01" db="EMBL/GenBank/DDBJ databases">
        <title>Sulfitobacter donghicola JCM 14565 Genome Sequencing.</title>
        <authorList>
            <person name="Lai Q."/>
            <person name="Hong Z."/>
        </authorList>
    </citation>
    <scope>NUCLEOTIDE SEQUENCE [LARGE SCALE GENOMIC DNA]</scope>
    <source>
        <strain evidence="7 8">JCM 14565</strain>
    </source>
</reference>
<evidence type="ECO:0000256" key="5">
    <source>
        <dbReference type="PIRSR" id="PIRSR604254-1"/>
    </source>
</evidence>
<dbReference type="RefSeq" id="WP_025057891.1">
    <property type="nucleotide sequence ID" value="NZ_JAMC01000002.1"/>
</dbReference>